<feature type="binding site" description="in other chain" evidence="14">
    <location>
        <begin position="193"/>
        <end position="194"/>
    </location>
    <ligand>
        <name>substrate</name>
        <note>ligand shared between dimeric partners</note>
    </ligand>
</feature>
<dbReference type="InterPro" id="IPR006184">
    <property type="entry name" value="6PGdom_BS"/>
</dbReference>
<evidence type="ECO:0000256" key="2">
    <source>
        <dbReference type="ARBA" id="ARBA00004874"/>
    </source>
</evidence>
<feature type="binding site" evidence="14">
    <location>
        <position position="458"/>
    </location>
    <ligand>
        <name>substrate</name>
        <note>ligand shared between dimeric partners</note>
    </ligand>
</feature>
<dbReference type="InterPro" id="IPR006113">
    <property type="entry name" value="6PGDH_Gnd/GntZ"/>
</dbReference>
<dbReference type="SUPFAM" id="SSF48179">
    <property type="entry name" value="6-phosphogluconate dehydrogenase C-terminal domain-like"/>
    <property type="match status" value="1"/>
</dbReference>
<dbReference type="GO" id="GO:0050661">
    <property type="term" value="F:NADP binding"/>
    <property type="evidence" value="ECO:0007669"/>
    <property type="project" value="InterPro"/>
</dbReference>
<comment type="catalytic activity">
    <reaction evidence="11 12 16">
        <text>6-phospho-D-gluconate + NADP(+) = D-ribulose 5-phosphate + CO2 + NADPH</text>
        <dbReference type="Rhea" id="RHEA:10116"/>
        <dbReference type="ChEBI" id="CHEBI:16526"/>
        <dbReference type="ChEBI" id="CHEBI:57783"/>
        <dbReference type="ChEBI" id="CHEBI:58121"/>
        <dbReference type="ChEBI" id="CHEBI:58349"/>
        <dbReference type="ChEBI" id="CHEBI:58759"/>
        <dbReference type="EC" id="1.1.1.44"/>
    </reaction>
</comment>
<geneLocation type="plasmid" evidence="18">
    <name>unnamed1</name>
</geneLocation>
<dbReference type="FunFam" id="1.20.5.320:FF:000002">
    <property type="entry name" value="6-phosphogluconate dehydrogenase, decarboxylating"/>
    <property type="match status" value="1"/>
</dbReference>
<dbReference type="Gene3D" id="3.40.50.720">
    <property type="entry name" value="NAD(P)-binding Rossmann-like Domain"/>
    <property type="match status" value="1"/>
</dbReference>
<accession>A0A2S0VYC6</accession>
<comment type="function">
    <text evidence="1 12">Catalyzes the oxidative decarboxylation of 6-phosphogluconate to ribulose 5-phosphate and CO(2), with concomitant reduction of NADP to NADPH.</text>
</comment>
<keyword evidence="9 16" id="KW-0311">Gluconate utilization</keyword>
<feature type="domain" description="6-phosphogluconate dehydrogenase C-terminal" evidence="17">
    <location>
        <begin position="186"/>
        <end position="476"/>
    </location>
</feature>
<feature type="binding site" description="in other chain" evidence="14">
    <location>
        <begin position="130"/>
        <end position="132"/>
    </location>
    <ligand>
        <name>substrate</name>
        <note>ligand shared between dimeric partners</note>
    </ligand>
</feature>
<evidence type="ECO:0000256" key="1">
    <source>
        <dbReference type="ARBA" id="ARBA00002526"/>
    </source>
</evidence>
<feature type="active site" description="Proton donor" evidence="13">
    <location>
        <position position="197"/>
    </location>
</feature>
<evidence type="ECO:0000256" key="15">
    <source>
        <dbReference type="PIRSR" id="PIRSR000109-3"/>
    </source>
</evidence>
<dbReference type="PROSITE" id="PS00461">
    <property type="entry name" value="6PGD"/>
    <property type="match status" value="1"/>
</dbReference>
<feature type="binding site" evidence="15">
    <location>
        <begin position="34"/>
        <end position="36"/>
    </location>
    <ligand>
        <name>NADP(+)</name>
        <dbReference type="ChEBI" id="CHEBI:58349"/>
    </ligand>
</feature>
<dbReference type="UniPathway" id="UPA00115">
    <property type="reaction ID" value="UER00410"/>
</dbReference>
<evidence type="ECO:0000256" key="3">
    <source>
        <dbReference type="ARBA" id="ARBA00008419"/>
    </source>
</evidence>
<feature type="binding site" evidence="15">
    <location>
        <begin position="11"/>
        <end position="16"/>
    </location>
    <ligand>
        <name>NADP(+)</name>
        <dbReference type="ChEBI" id="CHEBI:58349"/>
    </ligand>
</feature>
<dbReference type="InterPro" id="IPR036291">
    <property type="entry name" value="NAD(P)-bd_dom_sf"/>
</dbReference>
<dbReference type="SUPFAM" id="SSF51735">
    <property type="entry name" value="NAD(P)-binding Rossmann-fold domains"/>
    <property type="match status" value="1"/>
</dbReference>
<evidence type="ECO:0000256" key="14">
    <source>
        <dbReference type="PIRSR" id="PIRSR000109-2"/>
    </source>
</evidence>
<keyword evidence="19" id="KW-1185">Reference proteome</keyword>
<evidence type="ECO:0000256" key="16">
    <source>
        <dbReference type="RuleBase" id="RU000485"/>
    </source>
</evidence>
<dbReference type="NCBIfam" id="TIGR00873">
    <property type="entry name" value="gnd"/>
    <property type="match status" value="1"/>
</dbReference>
<gene>
    <name evidence="18" type="ORF">C2869_22190</name>
</gene>
<dbReference type="KEGG" id="cate:C2869_22190"/>
<dbReference type="Pfam" id="PF03446">
    <property type="entry name" value="NAD_binding_2"/>
    <property type="match status" value="1"/>
</dbReference>
<comment type="pathway">
    <text evidence="2 12 16">Carbohydrate degradation; pentose phosphate pathway; D-ribulose 5-phosphate from D-glucose 6-phosphate (oxidative stage): step 3/3.</text>
</comment>
<dbReference type="InterPro" id="IPR006115">
    <property type="entry name" value="6PGDH_NADP-bd"/>
</dbReference>
<name>A0A2S0VYC6_9ALTE</name>
<dbReference type="RefSeq" id="WP_108605251.1">
    <property type="nucleotide sequence ID" value="NZ_CP026605.1"/>
</dbReference>
<reference evidence="18 19" key="1">
    <citation type="submission" date="2018-01" db="EMBL/GenBank/DDBJ databases">
        <title>Genome sequence of a Cantenovulum-like bacteria.</title>
        <authorList>
            <person name="Tan W.R."/>
            <person name="Lau N.-S."/>
            <person name="Go F."/>
            <person name="Amirul A.-A.A."/>
        </authorList>
    </citation>
    <scope>NUCLEOTIDE SEQUENCE [LARGE SCALE GENOMIC DNA]</scope>
    <source>
        <strain evidence="18 19">CCB-QB4</strain>
        <plasmid evidence="19">Plasmid unnamed1</plasmid>
    </source>
</reference>
<sequence>MKDKSDIGLVGLAVMGENLVLNMASKGFTVTAYNRSYEKVEKFLSGRAAGKTIRGAKDIQELVASLATPRKVMLMVKAGQPVDDFIELLIPHLDAGDIIIDGGNTHYPDSNRRTEYLASKGLHYIGAGVSGGEEGALKGPSIMPGGAIAAWPHVKDIFQSISAKVANEQGELVVPCCDWVGDAGAGHFVKMVHNGIEYGDMQLICEAYQLMKEVLGLSADELHQVFADWNQTELDSYLVEITRDIFAYKQADGSPLVEDILDTAGQKGTGKWTGVTALDLGVPLTLIGEAVFARCISAQKAERVTAAKLIQGPAKQFTGDKAAFIEDIRKALLASKIVSYAQGYVLFKEAAKEFGWSLNYGAIALMWRGGCIIRSAFLGKIKEAFDQQPDLANLLLDPYFMDTVSSAQSSWRNVISTAVANGVPVPCLSSALTYFDGYRTERLPANLLQAQRDYFGAHTYERVDKPRGEFFHTNWTGRGGDTASTTYNV</sequence>
<protein>
    <recommendedName>
        <fullName evidence="6 12">6-phosphogluconate dehydrogenase, decarboxylating</fullName>
        <ecNumber evidence="5 12">1.1.1.44</ecNumber>
    </recommendedName>
</protein>
<dbReference type="EMBL" id="CP026605">
    <property type="protein sequence ID" value="AWB69214.1"/>
    <property type="molecule type" value="Genomic_DNA"/>
</dbReference>
<dbReference type="InterPro" id="IPR013328">
    <property type="entry name" value="6PGD_dom2"/>
</dbReference>
<evidence type="ECO:0000256" key="10">
    <source>
        <dbReference type="ARBA" id="ARBA00023126"/>
    </source>
</evidence>
<dbReference type="FunFam" id="1.10.1040.10:FF:000002">
    <property type="entry name" value="6-phosphogluconate dehydrogenase, decarboxylating"/>
    <property type="match status" value="1"/>
</dbReference>
<comment type="subunit">
    <text evidence="4 12">Homodimer.</text>
</comment>
<evidence type="ECO:0000256" key="6">
    <source>
        <dbReference type="ARBA" id="ARBA00018193"/>
    </source>
</evidence>
<dbReference type="InterPro" id="IPR008927">
    <property type="entry name" value="6-PGluconate_DH-like_C_sf"/>
</dbReference>
<dbReference type="GO" id="GO:0019521">
    <property type="term" value="P:D-gluconate metabolic process"/>
    <property type="evidence" value="ECO:0007669"/>
    <property type="project" value="UniProtKB-KW"/>
</dbReference>
<keyword evidence="7 12" id="KW-0521">NADP</keyword>
<dbReference type="GO" id="GO:0004616">
    <property type="term" value="F:phosphogluconate dehydrogenase (decarboxylating) activity"/>
    <property type="evidence" value="ECO:0007669"/>
    <property type="project" value="UniProtKB-EC"/>
</dbReference>
<keyword evidence="18" id="KW-0614">Plasmid</keyword>
<dbReference type="SMART" id="SM01350">
    <property type="entry name" value="6PGD"/>
    <property type="match status" value="1"/>
</dbReference>
<organism evidence="18 19">
    <name type="scientific">Saccharobesus litoralis</name>
    <dbReference type="NCBI Taxonomy" id="2172099"/>
    <lineage>
        <taxon>Bacteria</taxon>
        <taxon>Pseudomonadati</taxon>
        <taxon>Pseudomonadota</taxon>
        <taxon>Gammaproteobacteria</taxon>
        <taxon>Alteromonadales</taxon>
        <taxon>Alteromonadaceae</taxon>
        <taxon>Saccharobesus</taxon>
    </lineage>
</organism>
<evidence type="ECO:0000256" key="5">
    <source>
        <dbReference type="ARBA" id="ARBA00013011"/>
    </source>
</evidence>
<feature type="binding site" evidence="15">
    <location>
        <position position="104"/>
    </location>
    <ligand>
        <name>NADP(+)</name>
        <dbReference type="ChEBI" id="CHEBI:58349"/>
    </ligand>
</feature>
<evidence type="ECO:0000259" key="17">
    <source>
        <dbReference type="SMART" id="SM01350"/>
    </source>
</evidence>
<dbReference type="FunFam" id="3.40.50.720:FF:000007">
    <property type="entry name" value="6-phosphogluconate dehydrogenase, decarboxylating"/>
    <property type="match status" value="1"/>
</dbReference>
<dbReference type="Proteomes" id="UP000244441">
    <property type="component" value="Plasmid unnamed1"/>
</dbReference>
<evidence type="ECO:0000313" key="18">
    <source>
        <dbReference type="EMBL" id="AWB69214.1"/>
    </source>
</evidence>
<feature type="binding site" evidence="14">
    <location>
        <position position="452"/>
    </location>
    <ligand>
        <name>substrate</name>
        <note>ligand shared between dimeric partners</note>
    </ligand>
</feature>
<keyword evidence="10 12" id="KW-0570">Pentose shunt</keyword>
<keyword evidence="8 12" id="KW-0560">Oxidoreductase</keyword>
<dbReference type="AlphaFoldDB" id="A0A2S0VYC6"/>
<evidence type="ECO:0000256" key="9">
    <source>
        <dbReference type="ARBA" id="ARBA00023064"/>
    </source>
</evidence>
<dbReference type="OrthoDB" id="9804542at2"/>
<dbReference type="PIRSF" id="PIRSF000109">
    <property type="entry name" value="6PGD"/>
    <property type="match status" value="1"/>
</dbReference>
<evidence type="ECO:0000256" key="8">
    <source>
        <dbReference type="ARBA" id="ARBA00023002"/>
    </source>
</evidence>
<evidence type="ECO:0000256" key="13">
    <source>
        <dbReference type="PIRSR" id="PIRSR000109-1"/>
    </source>
</evidence>
<feature type="binding site" description="in other chain" evidence="14">
    <location>
        <position position="294"/>
    </location>
    <ligand>
        <name>substrate</name>
        <note>ligand shared between dimeric partners</note>
    </ligand>
</feature>
<comment type="similarity">
    <text evidence="3 12 16">Belongs to the 6-phosphogluconate dehydrogenase family.</text>
</comment>
<feature type="binding site" description="in other chain" evidence="14">
    <location>
        <position position="104"/>
    </location>
    <ligand>
        <name>substrate</name>
        <note>ligand shared between dimeric partners</note>
    </ligand>
</feature>
<proteinExistence type="inferred from homology"/>
<evidence type="ECO:0000256" key="12">
    <source>
        <dbReference type="PIRNR" id="PIRNR000109"/>
    </source>
</evidence>
<dbReference type="Gene3D" id="1.20.5.320">
    <property type="entry name" value="6-Phosphogluconate Dehydrogenase, domain 3"/>
    <property type="match status" value="1"/>
</dbReference>
<evidence type="ECO:0000256" key="4">
    <source>
        <dbReference type="ARBA" id="ARBA00011738"/>
    </source>
</evidence>
<dbReference type="PRINTS" id="PR00076">
    <property type="entry name" value="6PGDHDRGNASE"/>
</dbReference>
<dbReference type="GO" id="GO:0006098">
    <property type="term" value="P:pentose-phosphate shunt"/>
    <property type="evidence" value="ECO:0007669"/>
    <property type="project" value="UniProtKB-UniPathway"/>
</dbReference>
<dbReference type="Gene3D" id="1.10.1040.10">
    <property type="entry name" value="N-(1-d-carboxylethyl)-l-norvaline Dehydrogenase, domain 2"/>
    <property type="match status" value="1"/>
</dbReference>
<dbReference type="NCBIfam" id="NF006765">
    <property type="entry name" value="PRK09287.1"/>
    <property type="match status" value="1"/>
</dbReference>
<feature type="binding site" description="in other chain" evidence="14">
    <location>
        <position position="267"/>
    </location>
    <ligand>
        <name>substrate</name>
        <note>ligand shared between dimeric partners</note>
    </ligand>
</feature>
<feature type="binding site" evidence="15">
    <location>
        <begin position="76"/>
        <end position="78"/>
    </location>
    <ligand>
        <name>NADP(+)</name>
        <dbReference type="ChEBI" id="CHEBI:58349"/>
    </ligand>
</feature>
<evidence type="ECO:0000313" key="19">
    <source>
        <dbReference type="Proteomes" id="UP000244441"/>
    </source>
</evidence>
<dbReference type="PANTHER" id="PTHR11811">
    <property type="entry name" value="6-PHOSPHOGLUCONATE DEHYDROGENASE"/>
    <property type="match status" value="1"/>
</dbReference>
<feature type="active site" description="Proton donor" evidence="13">
    <location>
        <position position="190"/>
    </location>
</feature>
<dbReference type="InterPro" id="IPR006114">
    <property type="entry name" value="6PGDH_C"/>
</dbReference>
<feature type="binding site" description="in other chain" evidence="14">
    <location>
        <position position="198"/>
    </location>
    <ligand>
        <name>substrate</name>
        <note>ligand shared between dimeric partners</note>
    </ligand>
</feature>
<dbReference type="EC" id="1.1.1.44" evidence="5 12"/>
<evidence type="ECO:0000256" key="7">
    <source>
        <dbReference type="ARBA" id="ARBA00022857"/>
    </source>
</evidence>
<evidence type="ECO:0000256" key="11">
    <source>
        <dbReference type="ARBA" id="ARBA00048640"/>
    </source>
</evidence>
<dbReference type="Pfam" id="PF00393">
    <property type="entry name" value="6PGD"/>
    <property type="match status" value="1"/>
</dbReference>
<dbReference type="InterPro" id="IPR006183">
    <property type="entry name" value="Pgluconate_DH"/>
</dbReference>